<sequence>MPTEILPPPIKSVDNEGEVRASTKSLPVVEFISARTGTVLSVEDTPISVGTLFASRFAVAMLVPPYPKSYDPNLSHD</sequence>
<comment type="caution">
    <text evidence="1">The sequence shown here is derived from an EMBL/GenBank/DDBJ whole genome shotgun (WGS) entry which is preliminary data.</text>
</comment>
<proteinExistence type="predicted"/>
<protein>
    <submittedName>
        <fullName evidence="1">Uncharacterized protein</fullName>
    </submittedName>
</protein>
<organism evidence="1">
    <name type="scientific">marine sediment metagenome</name>
    <dbReference type="NCBI Taxonomy" id="412755"/>
    <lineage>
        <taxon>unclassified sequences</taxon>
        <taxon>metagenomes</taxon>
        <taxon>ecological metagenomes</taxon>
    </lineage>
</organism>
<gene>
    <name evidence="1" type="ORF">LCGC14_1670830</name>
</gene>
<evidence type="ECO:0000313" key="1">
    <source>
        <dbReference type="EMBL" id="KKM17928.1"/>
    </source>
</evidence>
<accession>A0A0F9K766</accession>
<reference evidence="1" key="1">
    <citation type="journal article" date="2015" name="Nature">
        <title>Complex archaea that bridge the gap between prokaryotes and eukaryotes.</title>
        <authorList>
            <person name="Spang A."/>
            <person name="Saw J.H."/>
            <person name="Jorgensen S.L."/>
            <person name="Zaremba-Niedzwiedzka K."/>
            <person name="Martijn J."/>
            <person name="Lind A.E."/>
            <person name="van Eijk R."/>
            <person name="Schleper C."/>
            <person name="Guy L."/>
            <person name="Ettema T.J."/>
        </authorList>
    </citation>
    <scope>NUCLEOTIDE SEQUENCE</scope>
</reference>
<dbReference type="AlphaFoldDB" id="A0A0F9K766"/>
<name>A0A0F9K766_9ZZZZ</name>
<dbReference type="EMBL" id="LAZR01014338">
    <property type="protein sequence ID" value="KKM17928.1"/>
    <property type="molecule type" value="Genomic_DNA"/>
</dbReference>